<evidence type="ECO:0000313" key="2">
    <source>
        <dbReference type="Proteomes" id="UP000050761"/>
    </source>
</evidence>
<evidence type="ECO:0000313" key="1">
    <source>
        <dbReference type="EMBL" id="VDP55129.1"/>
    </source>
</evidence>
<dbReference type="GO" id="GO:0007220">
    <property type="term" value="P:Notch receptor processing"/>
    <property type="evidence" value="ECO:0007669"/>
    <property type="project" value="TreeGrafter"/>
</dbReference>
<dbReference type="AlphaFoldDB" id="A0A183GTH2"/>
<accession>A0A183GTH2</accession>
<dbReference type="OrthoDB" id="755951at2759"/>
<organism evidence="2 3">
    <name type="scientific">Heligmosomoides polygyrus</name>
    <name type="common">Parasitic roundworm</name>
    <dbReference type="NCBI Taxonomy" id="6339"/>
    <lineage>
        <taxon>Eukaryota</taxon>
        <taxon>Metazoa</taxon>
        <taxon>Ecdysozoa</taxon>
        <taxon>Nematoda</taxon>
        <taxon>Chromadorea</taxon>
        <taxon>Rhabditida</taxon>
        <taxon>Rhabditina</taxon>
        <taxon>Rhabditomorpha</taxon>
        <taxon>Strongyloidea</taxon>
        <taxon>Heligmosomidae</taxon>
        <taxon>Heligmosomoides</taxon>
    </lineage>
</organism>
<name>A0A183GTH2_HELPZ</name>
<dbReference type="InterPro" id="IPR008710">
    <property type="entry name" value="Nicastrin"/>
</dbReference>
<dbReference type="GO" id="GO:0005886">
    <property type="term" value="C:plasma membrane"/>
    <property type="evidence" value="ECO:0007669"/>
    <property type="project" value="TreeGrafter"/>
</dbReference>
<proteinExistence type="predicted"/>
<dbReference type="Pfam" id="PF05450">
    <property type="entry name" value="Nicastrin"/>
    <property type="match status" value="1"/>
</dbReference>
<dbReference type="PANTHER" id="PTHR21092:SF0">
    <property type="entry name" value="NICASTRIN"/>
    <property type="match status" value="1"/>
</dbReference>
<gene>
    <name evidence="1" type="ORF">HPBE_LOCUS25991</name>
</gene>
<dbReference type="PANTHER" id="PTHR21092">
    <property type="entry name" value="NICASTRIN"/>
    <property type="match status" value="1"/>
</dbReference>
<evidence type="ECO:0000313" key="3">
    <source>
        <dbReference type="WBParaSite" id="HPBE_0002599201-mRNA-1"/>
    </source>
</evidence>
<accession>A0A3P8IBU8</accession>
<dbReference type="WBParaSite" id="HPBE_0002599201-mRNA-1">
    <property type="protein sequence ID" value="HPBE_0002599201-mRNA-1"/>
    <property type="gene ID" value="HPBE_0002599201"/>
</dbReference>
<dbReference type="EMBL" id="UZAH01038994">
    <property type="protein sequence ID" value="VDP55129.1"/>
    <property type="molecule type" value="Genomic_DNA"/>
</dbReference>
<reference evidence="1 2" key="1">
    <citation type="submission" date="2018-11" db="EMBL/GenBank/DDBJ databases">
        <authorList>
            <consortium name="Pathogen Informatics"/>
        </authorList>
    </citation>
    <scope>NUCLEOTIDE SEQUENCE [LARGE SCALE GENOMIC DNA]</scope>
</reference>
<protein>
    <submittedName>
        <fullName evidence="3">Nicastrin</fullName>
    </submittedName>
</protein>
<dbReference type="GO" id="GO:0016485">
    <property type="term" value="P:protein processing"/>
    <property type="evidence" value="ECO:0007669"/>
    <property type="project" value="InterPro"/>
</dbReference>
<reference evidence="3" key="2">
    <citation type="submission" date="2019-09" db="UniProtKB">
        <authorList>
            <consortium name="WormBaseParasite"/>
        </authorList>
    </citation>
    <scope>IDENTIFICATION</scope>
</reference>
<dbReference type="Proteomes" id="UP000050761">
    <property type="component" value="Unassembled WGS sequence"/>
</dbReference>
<sequence>MVAESFIHSTFQMDSFGLIPDISPGEVSVVTSVIALLAVLQAVGKHLDSFKQAALSSDRHLLVAFFDGVGAFTKEGRGYFPRKVHNHLTEQLEPIDASQLEGIIEVQQLGTGDGAKLYALADGAQVRNGQVSTRLGASEPKGDAKMPPSSWHSFSRLNYSVPGVLLAPFLAKYNYRRVNSMLDYAGWNGTRRLTAISQVTVAANALLRAAADHVKLDAKFTSTLRVDEGFQEFFLNSCIPGPLQISKMYRYSVALLTPLLQLSTWLIQNSARSKYIISG</sequence>
<keyword evidence="2" id="KW-1185">Reference proteome</keyword>